<dbReference type="PANTHER" id="PTHR34614:SF2">
    <property type="entry name" value="TRANSPOSASE IS4-LIKE DOMAIN-CONTAINING PROTEIN"/>
    <property type="match status" value="1"/>
</dbReference>
<protein>
    <submittedName>
        <fullName evidence="2">IS1634 family transposase</fullName>
    </submittedName>
</protein>
<dbReference type="InterPro" id="IPR012337">
    <property type="entry name" value="RNaseH-like_sf"/>
</dbReference>
<dbReference type="PANTHER" id="PTHR34614">
    <property type="match status" value="1"/>
</dbReference>
<organism evidence="2">
    <name type="scientific">Mesorhizobium sp. WSM2240</name>
    <dbReference type="NCBI Taxonomy" id="3228851"/>
    <lineage>
        <taxon>Bacteria</taxon>
        <taxon>Pseudomonadati</taxon>
        <taxon>Pseudomonadota</taxon>
        <taxon>Alphaproteobacteria</taxon>
        <taxon>Hyphomicrobiales</taxon>
        <taxon>Phyllobacteriaceae</taxon>
        <taxon>Mesorhizobium</taxon>
    </lineage>
</organism>
<name>A0AAU8CS05_9HYPH</name>
<dbReference type="EMBL" id="CP159253">
    <property type="protein sequence ID" value="XCG49637.1"/>
    <property type="molecule type" value="Genomic_DNA"/>
</dbReference>
<dbReference type="Pfam" id="PF01609">
    <property type="entry name" value="DDE_Tnp_1"/>
    <property type="match status" value="1"/>
</dbReference>
<evidence type="ECO:0000259" key="1">
    <source>
        <dbReference type="Pfam" id="PF01609"/>
    </source>
</evidence>
<dbReference type="GO" id="GO:0004803">
    <property type="term" value="F:transposase activity"/>
    <property type="evidence" value="ECO:0007669"/>
    <property type="project" value="InterPro"/>
</dbReference>
<dbReference type="RefSeq" id="WP_353641105.1">
    <property type="nucleotide sequence ID" value="NZ_CP159253.1"/>
</dbReference>
<proteinExistence type="predicted"/>
<evidence type="ECO:0000313" key="2">
    <source>
        <dbReference type="EMBL" id="XCG49637.1"/>
    </source>
</evidence>
<dbReference type="NCBIfam" id="NF033559">
    <property type="entry name" value="transpos_IS1634"/>
    <property type="match status" value="1"/>
</dbReference>
<gene>
    <name evidence="2" type="ORF">ABVK50_03185</name>
    <name evidence="3" type="ORF">ABVK50_04995</name>
    <name evidence="4" type="ORF">ABVK50_13325</name>
    <name evidence="5" type="ORF">ABVK50_32915</name>
</gene>
<dbReference type="GO" id="GO:0006313">
    <property type="term" value="P:DNA transposition"/>
    <property type="evidence" value="ECO:0007669"/>
    <property type="project" value="InterPro"/>
</dbReference>
<feature type="domain" description="Transposase IS4-like" evidence="1">
    <location>
        <begin position="197"/>
        <end position="479"/>
    </location>
</feature>
<dbReference type="EMBL" id="CP159253">
    <property type="protein sequence ID" value="XCG49883.1"/>
    <property type="molecule type" value="Genomic_DNA"/>
</dbReference>
<sequence>MFVREKNIRGYTYLYLVESVREEGRMKQRIIRNLGRKEAVLASGDLDRLASSVGRYAERAMVLQAIEQSSTSLHTRRIGAPLLFGRLWEDTGCRAVIEGLLTERKFEFAVERAVFAAVLHRIMASGSDRACEKWLVDYDIPGADDLALHHFYRAMAWLGEELPEARQANATPFSPRTVKDEIEEALFARRKDLFTDLSVVFMDTTSLSFEGAGGATLGAHGHSKDHRPDLNQMIVGVVIDGEGRPVCSEMWPGNTADVSVLIPVIDRLRHRFGIGRVCVVADRGMISAATMAALEERGLEYVLGVRERTDVLVRRVVLEDDKRFTPLLIERATGETQLFVKEVTVEGRRYIVARNEAEADKDRADRAAIVEGLDRQLKKGDKALVGNSAYRRYLRSTSPGAFEIDAGKIADEARYDGIFVLRTNARITPLQAVLRYRDLLQVEELFRTAKALMRTRPIYHSSDEAIRGHVFCSFIALVLRKELHKRCEAAAIKPEWADVLRELDRLQTGVIEKDGKVITVRTPATGSIGNVFRAAGVALPPNVAEAQAA</sequence>
<geneLocation type="plasmid" evidence="5">
    <name>pMk2240A</name>
</geneLocation>
<dbReference type="AlphaFoldDB" id="A0AAU8CS05"/>
<dbReference type="EMBL" id="CP159256">
    <property type="protein sequence ID" value="XCG52283.1"/>
    <property type="molecule type" value="Genomic_DNA"/>
</dbReference>
<dbReference type="EMBL" id="CP159253">
    <property type="protein sequence ID" value="XCG51387.1"/>
    <property type="molecule type" value="Genomic_DNA"/>
</dbReference>
<evidence type="ECO:0000313" key="3">
    <source>
        <dbReference type="EMBL" id="XCG49883.1"/>
    </source>
</evidence>
<dbReference type="InterPro" id="IPR047654">
    <property type="entry name" value="IS1634_transpos"/>
</dbReference>
<evidence type="ECO:0000313" key="4">
    <source>
        <dbReference type="EMBL" id="XCG51387.1"/>
    </source>
</evidence>
<dbReference type="SUPFAM" id="SSF53098">
    <property type="entry name" value="Ribonuclease H-like"/>
    <property type="match status" value="1"/>
</dbReference>
<accession>A0AAU8CS05</accession>
<dbReference type="InterPro" id="IPR002559">
    <property type="entry name" value="Transposase_11"/>
</dbReference>
<dbReference type="GO" id="GO:0003677">
    <property type="term" value="F:DNA binding"/>
    <property type="evidence" value="ECO:0007669"/>
    <property type="project" value="InterPro"/>
</dbReference>
<reference evidence="2" key="1">
    <citation type="submission" date="2024-06" db="EMBL/GenBank/DDBJ databases">
        <title>Mesorhizobium karijinii sp. nov., a symbiont of the iconic Swainsona formosa from arid Australia.</title>
        <authorList>
            <person name="Hill Y.J."/>
            <person name="Watkin E.L.J."/>
            <person name="O'Hara G.W."/>
            <person name="Terpolilli J."/>
            <person name="Tye M.L."/>
            <person name="Kohlmeier M.G."/>
        </authorList>
    </citation>
    <scope>NUCLEOTIDE SEQUENCE</scope>
    <source>
        <strain evidence="2">WSM2240</strain>
        <plasmid evidence="5">pMk2240A</plasmid>
    </source>
</reference>
<keyword evidence="5" id="KW-0614">Plasmid</keyword>
<evidence type="ECO:0000313" key="5">
    <source>
        <dbReference type="EMBL" id="XCG52283.1"/>
    </source>
</evidence>